<evidence type="ECO:0000256" key="12">
    <source>
        <dbReference type="RuleBase" id="RU000688"/>
    </source>
</evidence>
<organism evidence="15">
    <name type="scientific">Mustela putorius furo</name>
    <name type="common">European domestic ferret</name>
    <name type="synonym">Mustela furo</name>
    <dbReference type="NCBI Taxonomy" id="9669"/>
    <lineage>
        <taxon>Eukaryota</taxon>
        <taxon>Metazoa</taxon>
        <taxon>Chordata</taxon>
        <taxon>Craniata</taxon>
        <taxon>Vertebrata</taxon>
        <taxon>Euteleostomi</taxon>
        <taxon>Mammalia</taxon>
        <taxon>Eutheria</taxon>
        <taxon>Laurasiatheria</taxon>
        <taxon>Carnivora</taxon>
        <taxon>Caniformia</taxon>
        <taxon>Musteloidea</taxon>
        <taxon>Mustelidae</taxon>
        <taxon>Mustelinae</taxon>
        <taxon>Mustela</taxon>
    </lineage>
</organism>
<dbReference type="STRING" id="9669.ENSMPUP00000001256"/>
<feature type="transmembrane region" description="Helical" evidence="13">
    <location>
        <begin position="54"/>
        <end position="78"/>
    </location>
</feature>
<dbReference type="GeneTree" id="ENSGT01140000282511"/>
<evidence type="ECO:0000256" key="8">
    <source>
        <dbReference type="ARBA" id="ARBA00023040"/>
    </source>
</evidence>
<evidence type="ECO:0000256" key="6">
    <source>
        <dbReference type="ARBA" id="ARBA00022725"/>
    </source>
</evidence>
<accession>M3XQA6</accession>
<dbReference type="GO" id="GO:0004984">
    <property type="term" value="F:olfactory receptor activity"/>
    <property type="evidence" value="ECO:0007669"/>
    <property type="project" value="InterPro"/>
</dbReference>
<keyword evidence="7 13" id="KW-1133">Transmembrane helix</keyword>
<dbReference type="PROSITE" id="PS00237">
    <property type="entry name" value="G_PROTEIN_RECEP_F1_1"/>
    <property type="match status" value="1"/>
</dbReference>
<keyword evidence="3 13" id="KW-1003">Cell membrane</keyword>
<keyword evidence="9 13" id="KW-0472">Membrane</keyword>
<proteinExistence type="inferred from homology"/>
<evidence type="ECO:0000256" key="4">
    <source>
        <dbReference type="ARBA" id="ARBA00022606"/>
    </source>
</evidence>
<feature type="transmembrane region" description="Helical" evidence="13">
    <location>
        <begin position="295"/>
        <end position="315"/>
    </location>
</feature>
<feature type="transmembrane region" description="Helical" evidence="13">
    <location>
        <begin position="261"/>
        <end position="283"/>
    </location>
</feature>
<keyword evidence="6 13" id="KW-0552">Olfaction</keyword>
<protein>
    <recommendedName>
        <fullName evidence="13">Olfactory receptor</fullName>
    </recommendedName>
</protein>
<dbReference type="GO" id="GO:0005886">
    <property type="term" value="C:plasma membrane"/>
    <property type="evidence" value="ECO:0007669"/>
    <property type="project" value="UniProtKB-SubCell"/>
</dbReference>
<dbReference type="InterPro" id="IPR047132">
    <property type="entry name" value="Olfact_rcpt_6C-like"/>
</dbReference>
<evidence type="ECO:0000259" key="14">
    <source>
        <dbReference type="PROSITE" id="PS50262"/>
    </source>
</evidence>
<dbReference type="HOGENOM" id="CLU_012526_0_1_1"/>
<dbReference type="PROSITE" id="PS50262">
    <property type="entry name" value="G_PROTEIN_RECEP_F1_2"/>
    <property type="match status" value="1"/>
</dbReference>
<reference evidence="15" key="1">
    <citation type="submission" date="2024-06" db="UniProtKB">
        <authorList>
            <consortium name="Ensembl"/>
        </authorList>
    </citation>
    <scope>IDENTIFICATION</scope>
</reference>
<keyword evidence="4 13" id="KW-0716">Sensory transduction</keyword>
<evidence type="ECO:0000256" key="10">
    <source>
        <dbReference type="ARBA" id="ARBA00023170"/>
    </source>
</evidence>
<sequence length="340" mass="38437">LSTNACSFLYLITINVSHAIKSKSISEGQDGKLYNCDSIYFFRIDTELQTEECVFIFLLLIYLLSISGNLVIITLTLLDSRLKTTMYFFSFLEISYTTVCIPKLLVSMATGDKTISYNCCATQLFFAFLLGASEFYLLAVMSYDRYVAICKPLHYTIIMNSKICIQLVLSSWITGFLIIFPGLILGLSLDFCDSNIIDHFYSDTAPLLQISCTDTRVLEMMSFILALVTLLVTLALVILSYTCIALTILKIPSANQRKKAFSTCSSHMIVISLSYGSCIFMYIKPSVKQRISLMKGVAILNTSIAPLLNPFIYTLRNQQVKQAFKNLLQRFLFVFKYNHN</sequence>
<dbReference type="AlphaFoldDB" id="M3XQA6"/>
<dbReference type="PRINTS" id="PR00245">
    <property type="entry name" value="OLFACTORYR"/>
</dbReference>
<keyword evidence="5 12" id="KW-0812">Transmembrane</keyword>
<dbReference type="PANTHER" id="PTHR26454">
    <property type="entry name" value="OLFACTORY RECEPTOR"/>
    <property type="match status" value="1"/>
</dbReference>
<evidence type="ECO:0000256" key="2">
    <source>
        <dbReference type="ARBA" id="ARBA00004651"/>
    </source>
</evidence>
<keyword evidence="8 12" id="KW-0297">G-protein coupled receptor</keyword>
<dbReference type="InterPro" id="IPR017452">
    <property type="entry name" value="GPCR_Rhodpsn_7TM"/>
</dbReference>
<evidence type="ECO:0000313" key="15">
    <source>
        <dbReference type="Ensembl" id="ENSMPUP00000001256.1"/>
    </source>
</evidence>
<feature type="transmembrane region" description="Helical" evidence="13">
    <location>
        <begin position="85"/>
        <end position="105"/>
    </location>
</feature>
<evidence type="ECO:0000256" key="11">
    <source>
        <dbReference type="ARBA" id="ARBA00023224"/>
    </source>
</evidence>
<evidence type="ECO:0000256" key="13">
    <source>
        <dbReference type="RuleBase" id="RU363047"/>
    </source>
</evidence>
<dbReference type="OMA" id="EMMSFIL"/>
<keyword evidence="10 12" id="KW-0675">Receptor</keyword>
<dbReference type="FunFam" id="1.20.1070.10:FF:000013">
    <property type="entry name" value="Olfactory receptor"/>
    <property type="match status" value="1"/>
</dbReference>
<evidence type="ECO:0000256" key="1">
    <source>
        <dbReference type="ARBA" id="ARBA00003929"/>
    </source>
</evidence>
<dbReference type="EMBL" id="AEYP01108081">
    <property type="status" value="NOT_ANNOTATED_CDS"/>
    <property type="molecule type" value="Genomic_DNA"/>
</dbReference>
<dbReference type="Gene3D" id="1.20.1070.10">
    <property type="entry name" value="Rhodopsin 7-helix transmembrane proteins"/>
    <property type="match status" value="1"/>
</dbReference>
<dbReference type="eggNOG" id="ENOG502T8AC">
    <property type="taxonomic scope" value="Eukaryota"/>
</dbReference>
<dbReference type="PRINTS" id="PR00237">
    <property type="entry name" value="GPCRRHODOPSN"/>
</dbReference>
<dbReference type="Pfam" id="PF13853">
    <property type="entry name" value="7tm_4"/>
    <property type="match status" value="1"/>
</dbReference>
<evidence type="ECO:0000256" key="3">
    <source>
        <dbReference type="ARBA" id="ARBA00022475"/>
    </source>
</evidence>
<feature type="transmembrane region" description="Helical" evidence="13">
    <location>
        <begin position="125"/>
        <end position="143"/>
    </location>
</feature>
<evidence type="ECO:0000256" key="7">
    <source>
        <dbReference type="ARBA" id="ARBA00022989"/>
    </source>
</evidence>
<comment type="similarity">
    <text evidence="12">Belongs to the G-protein coupled receptor 1 family.</text>
</comment>
<evidence type="ECO:0000256" key="5">
    <source>
        <dbReference type="ARBA" id="ARBA00022692"/>
    </source>
</evidence>
<dbReference type="SUPFAM" id="SSF81321">
    <property type="entry name" value="Family A G protein-coupled receptor-like"/>
    <property type="match status" value="1"/>
</dbReference>
<feature type="transmembrane region" description="Helical" evidence="13">
    <location>
        <begin position="223"/>
        <end position="249"/>
    </location>
</feature>
<feature type="transmembrane region" description="Helical" evidence="13">
    <location>
        <begin position="163"/>
        <end position="185"/>
    </location>
</feature>
<dbReference type="InParanoid" id="M3XQA6"/>
<dbReference type="PANTHER" id="PTHR26454:SF43">
    <property type="entry name" value="OLFACTORY RECEPTOR"/>
    <property type="match status" value="1"/>
</dbReference>
<name>M3XQA6_MUSPF</name>
<feature type="domain" description="G-protein coupled receptors family 1 profile" evidence="14">
    <location>
        <begin position="68"/>
        <end position="313"/>
    </location>
</feature>
<comment type="function">
    <text evidence="1">Putative odorant or sperm cell receptor.</text>
</comment>
<keyword evidence="11 12" id="KW-0807">Transducer</keyword>
<dbReference type="InterPro" id="IPR000276">
    <property type="entry name" value="GPCR_Rhodpsn"/>
</dbReference>
<evidence type="ECO:0000256" key="9">
    <source>
        <dbReference type="ARBA" id="ARBA00023136"/>
    </source>
</evidence>
<dbReference type="GO" id="GO:0004930">
    <property type="term" value="F:G protein-coupled receptor activity"/>
    <property type="evidence" value="ECO:0007669"/>
    <property type="project" value="UniProtKB-KW"/>
</dbReference>
<dbReference type="Ensembl" id="ENSMPUT00000001283.1">
    <property type="protein sequence ID" value="ENSMPUP00000001256.1"/>
    <property type="gene ID" value="ENSMPUG00000001267.1"/>
</dbReference>
<dbReference type="InterPro" id="IPR000725">
    <property type="entry name" value="Olfact_rcpt"/>
</dbReference>
<comment type="subcellular location">
    <subcellularLocation>
        <location evidence="2 13">Cell membrane</location>
        <topology evidence="2 13">Multi-pass membrane protein</topology>
    </subcellularLocation>
</comment>
<dbReference type="CDD" id="cd15912">
    <property type="entry name" value="7tmA_OR6C-like"/>
    <property type="match status" value="1"/>
</dbReference>